<evidence type="ECO:0000313" key="6">
    <source>
        <dbReference type="Proteomes" id="UP000694865"/>
    </source>
</evidence>
<proteinExistence type="inferred from homology"/>
<accession>A0ABM0MKE1</accession>
<reference evidence="7" key="1">
    <citation type="submission" date="2025-08" db="UniProtKB">
        <authorList>
            <consortium name="RefSeq"/>
        </authorList>
    </citation>
    <scope>IDENTIFICATION</scope>
    <source>
        <tissue evidence="7">Testes</tissue>
    </source>
</reference>
<name>A0ABM0MKE1_SACKO</name>
<dbReference type="PANTHER" id="PTHR10983">
    <property type="entry name" value="1-ACYLGLYCEROL-3-PHOSPHATE ACYLTRANSFERASE-RELATED"/>
    <property type="match status" value="1"/>
</dbReference>
<dbReference type="SUPFAM" id="SSF69593">
    <property type="entry name" value="Glycerol-3-phosphate (1)-acyltransferase"/>
    <property type="match status" value="1"/>
</dbReference>
<dbReference type="SMART" id="SM00563">
    <property type="entry name" value="PlsC"/>
    <property type="match status" value="1"/>
</dbReference>
<dbReference type="GeneID" id="100378878"/>
<evidence type="ECO:0000259" key="5">
    <source>
        <dbReference type="SMART" id="SM00563"/>
    </source>
</evidence>
<comment type="similarity">
    <text evidence="1">Belongs to the 1-acyl-sn-glycerol-3-phosphate acyltransferase family.</text>
</comment>
<evidence type="ECO:0000256" key="3">
    <source>
        <dbReference type="ARBA" id="ARBA00023315"/>
    </source>
</evidence>
<feature type="domain" description="Phospholipid/glycerol acyltransferase" evidence="5">
    <location>
        <begin position="93"/>
        <end position="209"/>
    </location>
</feature>
<evidence type="ECO:0000256" key="1">
    <source>
        <dbReference type="ARBA" id="ARBA00008655"/>
    </source>
</evidence>
<keyword evidence="4" id="KW-0812">Transmembrane</keyword>
<keyword evidence="2" id="KW-0808">Transferase</keyword>
<dbReference type="CDD" id="cd07990">
    <property type="entry name" value="LPLAT_LCLAT1-like"/>
    <property type="match status" value="1"/>
</dbReference>
<keyword evidence="6" id="KW-1185">Reference proteome</keyword>
<protein>
    <submittedName>
        <fullName evidence="7">Acyl-CoA:lysophosphatidylglycerol acyltransferase 1-like</fullName>
    </submittedName>
</protein>
<dbReference type="RefSeq" id="XP_006820482.1">
    <property type="nucleotide sequence ID" value="XM_006820419.1"/>
</dbReference>
<evidence type="ECO:0000256" key="4">
    <source>
        <dbReference type="SAM" id="Phobius"/>
    </source>
</evidence>
<dbReference type="Pfam" id="PF01553">
    <property type="entry name" value="Acyltransferase"/>
    <property type="match status" value="1"/>
</dbReference>
<feature type="transmembrane region" description="Helical" evidence="4">
    <location>
        <begin position="17"/>
        <end position="40"/>
    </location>
</feature>
<dbReference type="Pfam" id="PF16076">
    <property type="entry name" value="Acyltransf_C"/>
    <property type="match status" value="1"/>
</dbReference>
<evidence type="ECO:0000313" key="7">
    <source>
        <dbReference type="RefSeq" id="XP_006820482.1"/>
    </source>
</evidence>
<keyword evidence="3" id="KW-0012">Acyltransferase</keyword>
<feature type="transmembrane region" description="Helical" evidence="4">
    <location>
        <begin position="340"/>
        <end position="358"/>
    </location>
</feature>
<keyword evidence="4" id="KW-1133">Transmembrane helix</keyword>
<dbReference type="PANTHER" id="PTHR10983:SF2">
    <property type="entry name" value="ACYL-COA:LYSOPHOSPHATIDYLGLYCEROL ACYLTRANSFERASE 1"/>
    <property type="match status" value="1"/>
</dbReference>
<gene>
    <name evidence="7" type="primary">LOC100378878</name>
</gene>
<dbReference type="InterPro" id="IPR032098">
    <property type="entry name" value="Acyltransf_C"/>
</dbReference>
<dbReference type="Proteomes" id="UP000694865">
    <property type="component" value="Unplaced"/>
</dbReference>
<sequence length="374" mass="44446">MSKIQHLVMSLLLVIKVIIRCTLITAQHIYVLAYFCYLLLLMPLRWSHPKLYWTIEGKLFKWLLTNVAAWGWSANYTVFETGMDISAIQDDEAVIMVNHQSTGDVLTLMTCLQHKGKVLSQVMWLMDKLFLCAPFGTVSYIHGDFFIQQGKQYRDQQVKLLRNHLMSTYWTRYRKWLILFPEGGFLRKRRAGNQKYAKKNKLPVFEHVTLPRLGAMKTIMDTLRHYPDMAKKNGFRDNITKRQVKWIIDMTIGYPGYPDIKPMNVQTWVCGWREPCQTVVHYRYYPINDVPVDEDGLMRWLYQRFEEKEELLLHFYKTGKFPTQNMNCNTIKPQQIKLPFWWLLKINIFYACSVYLWIQVIKSGLSYLCFYLPV</sequence>
<evidence type="ECO:0000256" key="2">
    <source>
        <dbReference type="ARBA" id="ARBA00022679"/>
    </source>
</evidence>
<organism evidence="6 7">
    <name type="scientific">Saccoglossus kowalevskii</name>
    <name type="common">Acorn worm</name>
    <dbReference type="NCBI Taxonomy" id="10224"/>
    <lineage>
        <taxon>Eukaryota</taxon>
        <taxon>Metazoa</taxon>
        <taxon>Hemichordata</taxon>
        <taxon>Enteropneusta</taxon>
        <taxon>Harrimaniidae</taxon>
        <taxon>Saccoglossus</taxon>
    </lineage>
</organism>
<dbReference type="InterPro" id="IPR002123">
    <property type="entry name" value="Plipid/glycerol_acylTrfase"/>
</dbReference>
<keyword evidence="4" id="KW-0472">Membrane</keyword>